<reference evidence="2" key="1">
    <citation type="submission" date="2020-06" db="EMBL/GenBank/DDBJ databases">
        <title>Unique genomic features of the anaerobic methanotrophic archaea.</title>
        <authorList>
            <person name="Chadwick G.L."/>
            <person name="Skennerton C.T."/>
            <person name="Laso-Perez R."/>
            <person name="Leu A.O."/>
            <person name="Speth D.R."/>
            <person name="Yu H."/>
            <person name="Morgan-Lang C."/>
            <person name="Hatzenpichler R."/>
            <person name="Goudeau D."/>
            <person name="Malmstrom R."/>
            <person name="Brazelton W.J."/>
            <person name="Woyke T."/>
            <person name="Hallam S.J."/>
            <person name="Tyson G.W."/>
            <person name="Wegener G."/>
            <person name="Boetius A."/>
            <person name="Orphan V."/>
        </authorList>
    </citation>
    <scope>NUCLEOTIDE SEQUENCE</scope>
</reference>
<dbReference type="PANTHER" id="PTHR40055">
    <property type="entry name" value="TRANSCRIPTIONAL REGULATOR YGIV-RELATED"/>
    <property type="match status" value="1"/>
</dbReference>
<evidence type="ECO:0000259" key="1">
    <source>
        <dbReference type="SMART" id="SM00871"/>
    </source>
</evidence>
<dbReference type="AlphaFoldDB" id="A0A7G9YFI5"/>
<sequence>MVLGMRKKGKYEEIRTMLPEVWQFAVERGIQIEGPPIFVFHEMTDAAAKTADAGGNADIEVAVPVSGKVVGTGEIECYELPDGKMAKIIHKGPYRELEFTYEKLLAWLEQSGKRLVGRAREVYLNDPRRVPPEELLTEMYALIE</sequence>
<dbReference type="Pfam" id="PF06445">
    <property type="entry name" value="GyrI-like"/>
    <property type="match status" value="1"/>
</dbReference>
<proteinExistence type="predicted"/>
<name>A0A7G9YFI5_9EURY</name>
<dbReference type="Gene3D" id="3.20.80.10">
    <property type="entry name" value="Regulatory factor, effector binding domain"/>
    <property type="match status" value="1"/>
</dbReference>
<evidence type="ECO:0000313" key="2">
    <source>
        <dbReference type="EMBL" id="QNO46769.1"/>
    </source>
</evidence>
<dbReference type="PANTHER" id="PTHR40055:SF1">
    <property type="entry name" value="TRANSCRIPTIONAL REGULATOR YGIV-RELATED"/>
    <property type="match status" value="1"/>
</dbReference>
<dbReference type="SMART" id="SM00871">
    <property type="entry name" value="AraC_E_bind"/>
    <property type="match status" value="1"/>
</dbReference>
<feature type="domain" description="AraC effector-binding" evidence="1">
    <location>
        <begin position="1"/>
        <end position="144"/>
    </location>
</feature>
<accession>A0A7G9YFI5</accession>
<dbReference type="EMBL" id="MT631217">
    <property type="protein sequence ID" value="QNO46769.1"/>
    <property type="molecule type" value="Genomic_DNA"/>
</dbReference>
<dbReference type="InterPro" id="IPR011256">
    <property type="entry name" value="Reg_factor_effector_dom_sf"/>
</dbReference>
<dbReference type="InterPro" id="IPR050908">
    <property type="entry name" value="SmbC-like"/>
</dbReference>
<dbReference type="InterPro" id="IPR029442">
    <property type="entry name" value="GyrI-like"/>
</dbReference>
<dbReference type="SUPFAM" id="SSF55136">
    <property type="entry name" value="Probable bacterial effector-binding domain"/>
    <property type="match status" value="1"/>
</dbReference>
<protein>
    <recommendedName>
        <fullName evidence="1">AraC effector-binding domain-containing protein</fullName>
    </recommendedName>
</protein>
<organism evidence="2">
    <name type="scientific">Candidatus Methanogaster sp. ANME-2c ERB4</name>
    <dbReference type="NCBI Taxonomy" id="2759911"/>
    <lineage>
        <taxon>Archaea</taxon>
        <taxon>Methanobacteriati</taxon>
        <taxon>Methanobacteriota</taxon>
        <taxon>Stenosarchaea group</taxon>
        <taxon>Methanomicrobia</taxon>
        <taxon>Methanosarcinales</taxon>
        <taxon>ANME-2 cluster</taxon>
        <taxon>Candidatus Methanogasteraceae</taxon>
        <taxon>Candidatus Methanogaster</taxon>
    </lineage>
</organism>
<gene>
    <name evidence="2" type="ORF">DEIDBPHB_00018</name>
</gene>
<dbReference type="InterPro" id="IPR010499">
    <property type="entry name" value="AraC_E-bd"/>
</dbReference>